<feature type="region of interest" description="Disordered" evidence="2">
    <location>
        <begin position="1146"/>
        <end position="1173"/>
    </location>
</feature>
<evidence type="ECO:0000313" key="4">
    <source>
        <dbReference type="Proteomes" id="UP000218831"/>
    </source>
</evidence>
<dbReference type="EMBL" id="NSKE01000007">
    <property type="protein sequence ID" value="PAU93715.1"/>
    <property type="molecule type" value="Genomic_DNA"/>
</dbReference>
<dbReference type="InterPro" id="IPR047679">
    <property type="entry name" value="BREX_BrxC"/>
</dbReference>
<comment type="caution">
    <text evidence="3">The sequence shown here is derived from an EMBL/GenBank/DDBJ whole genome shotgun (WGS) entry which is preliminary data.</text>
</comment>
<keyword evidence="4" id="KW-1185">Reference proteome</keyword>
<dbReference type="Proteomes" id="UP000218831">
    <property type="component" value="Unassembled WGS sequence"/>
</dbReference>
<dbReference type="OrthoDB" id="3201900at2"/>
<proteinExistence type="predicted"/>
<evidence type="ECO:0000256" key="1">
    <source>
        <dbReference type="SAM" id="Coils"/>
    </source>
</evidence>
<accession>A0A2A2GA49</accession>
<dbReference type="RefSeq" id="WP_095606906.1">
    <property type="nucleotide sequence ID" value="NZ_NSKE01000007.1"/>
</dbReference>
<dbReference type="InterPro" id="IPR027417">
    <property type="entry name" value="P-loop_NTPase"/>
</dbReference>
<protein>
    <recommendedName>
        <fullName evidence="5">BREX system P-loop protein BrxC</fullName>
    </recommendedName>
</protein>
<reference evidence="3 4" key="1">
    <citation type="submission" date="2017-08" db="EMBL/GenBank/DDBJ databases">
        <title>Aliifodinibius alkalisoli sp. nov., isolated from saline alkaline soil.</title>
        <authorList>
            <person name="Liu D."/>
            <person name="Zhang G."/>
        </authorList>
    </citation>
    <scope>NUCLEOTIDE SEQUENCE [LARGE SCALE GENOMIC DNA]</scope>
    <source>
        <strain evidence="3 4">WN023</strain>
    </source>
</reference>
<keyword evidence="1" id="KW-0175">Coiled coil</keyword>
<evidence type="ECO:0000313" key="3">
    <source>
        <dbReference type="EMBL" id="PAU93715.1"/>
    </source>
</evidence>
<evidence type="ECO:0000256" key="2">
    <source>
        <dbReference type="SAM" id="MobiDB-lite"/>
    </source>
</evidence>
<feature type="coiled-coil region" evidence="1">
    <location>
        <begin position="990"/>
        <end position="1046"/>
    </location>
</feature>
<name>A0A2A2GA49_9BACT</name>
<organism evidence="3 4">
    <name type="scientific">Fodinibius salipaludis</name>
    <dbReference type="NCBI Taxonomy" id="2032627"/>
    <lineage>
        <taxon>Bacteria</taxon>
        <taxon>Pseudomonadati</taxon>
        <taxon>Balneolota</taxon>
        <taxon>Balneolia</taxon>
        <taxon>Balneolales</taxon>
        <taxon>Balneolaceae</taxon>
        <taxon>Fodinibius</taxon>
    </lineage>
</organism>
<dbReference type="AlphaFoldDB" id="A0A2A2GA49"/>
<dbReference type="SUPFAM" id="SSF52540">
    <property type="entry name" value="P-loop containing nucleoside triphosphate hydrolases"/>
    <property type="match status" value="1"/>
</dbReference>
<sequence>MSIQDILKLDFSEDIKNVIDLEDRSELEIQKEIESYIVTDNIADHFQKFISLYTSNIKETGVWISGFYGSGKSYFGKMLGYLLENPTINGTPARDRFKPRLSGVKGEELLKNEIGKLEAYDTLLVMLDVAKQSGQHGLHYMLFRNFLRSLGFLDNLYGIFEFELFLDDELDEFKERIKENEGKEWSEIKKSSMKVPAAVGRALIGWKFTEEEYNKTREFLEDEIESFSPSKLKEKLERYLEKYPDTKIVFIFDEASEAIAQDKIKLDDLEGVSEALSGIAQKVWTIAIAQEKLDDVINNSNVSKQNLVKVTDRFKTKIPLESTEVDKIIRSRLLEKQEEALPELENYYTKNIGLVSENTNLESTFPTKTEDVEEFKTYYPFHRYQFDLLQNFLFQSKTLTSTQVAARGMIITTFDVLRKQLKDTDLFNFATSYHLTTEAQPNPDAALVNKYDNASKILHNEGSEIDGKKLLKAIHFINESERVKATASNITKMYLSDISQYHDVKPDIDEALDLLYDQKILIENNHVYKITSDLETKLLEELNEFPVELHRKKREVIQLLKKNTHLKSVQTVQDNSDTYSFRIVSDQDDDIFGSSTSDMSIEVHNIYNINEDKLEEFVEKQKLKSQDDKRTIYLVPDISLFDEIDRLIQEVQQHEYIADKYKTDNDDRVRQIAREFELIKDQKQKELNRQLEKAYLNGHLIYLFSDSILDKDQFTATVAKTQKKLIGNIFTKRLDHQLSDETAAKVLKENHKDRLHRFFSGDDFKFFDKKGNFIGESLKVVEEITRLIDTKFTDGDHIEKELKKAPTGYSFGTVSTTLAVLMKAGKLVVKYGGNEFFDPTDKEVLKVFSNSREFKKASFKAISETLDTATKQQIVETLMDVKYNEHIKNPDDPRVDYNLNDFQVVQATVQTAQSFAQQIQGMEQSTADFQQRFSKIADMKSELGSFTGQVTEHNYIDKAKHFIEQSDRIREIRKSIQKTQRFIKNNLNKANEMNRFVDDLKIELNKAEVDIGLFEEDIQAFKEIYNNNLAEQYGELQQKAIAIKDQYYELMKEANSKMNVAYQEVLKKADEVLDELNEYAEYNESKIAKTKRIKKKASNKIIDSINLEFSISDTNSHYSLSEIQKETRLAPGDISDLDMLLAQMATEPEPEPEPGGGDPDPKPKPAKKITLSVPANEVTANDYRQLLLDQMKNLRGLPDDAKVEIIIEETTKA</sequence>
<gene>
    <name evidence="3" type="ORF">CK503_11225</name>
</gene>
<evidence type="ECO:0008006" key="5">
    <source>
        <dbReference type="Google" id="ProtNLM"/>
    </source>
</evidence>
<dbReference type="NCBIfam" id="NF033441">
    <property type="entry name" value="BREX_BrxC"/>
    <property type="match status" value="1"/>
</dbReference>